<dbReference type="AlphaFoldDB" id="A0A3M3J4C4"/>
<gene>
    <name evidence="2" type="ORF">ALQ73_04148</name>
</gene>
<keyword evidence="1" id="KW-0812">Transmembrane</keyword>
<feature type="transmembrane region" description="Helical" evidence="1">
    <location>
        <begin position="16"/>
        <end position="36"/>
    </location>
</feature>
<dbReference type="NCBIfam" id="NF041882">
    <property type="entry name" value="PA3371_fam"/>
    <property type="match status" value="1"/>
</dbReference>
<dbReference type="InterPro" id="IPR049711">
    <property type="entry name" value="PA3371-like"/>
</dbReference>
<keyword evidence="1" id="KW-0472">Membrane</keyword>
<dbReference type="Proteomes" id="UP000276829">
    <property type="component" value="Unassembled WGS sequence"/>
</dbReference>
<protein>
    <submittedName>
        <fullName evidence="2">Uncharacterized protein</fullName>
    </submittedName>
</protein>
<evidence type="ECO:0000256" key="1">
    <source>
        <dbReference type="SAM" id="Phobius"/>
    </source>
</evidence>
<organism evidence="2 3">
    <name type="scientific">Pseudomonas savastanoi pv. glycinea</name>
    <name type="common">Pseudomonas syringae pv. glycinea</name>
    <dbReference type="NCBI Taxonomy" id="318"/>
    <lineage>
        <taxon>Bacteria</taxon>
        <taxon>Pseudomonadati</taxon>
        <taxon>Pseudomonadota</taxon>
        <taxon>Gammaproteobacteria</taxon>
        <taxon>Pseudomonadales</taxon>
        <taxon>Pseudomonadaceae</taxon>
        <taxon>Pseudomonas</taxon>
    </lineage>
</organism>
<proteinExistence type="predicted"/>
<evidence type="ECO:0000313" key="3">
    <source>
        <dbReference type="Proteomes" id="UP000276829"/>
    </source>
</evidence>
<keyword evidence="1" id="KW-1133">Transmembrane helix</keyword>
<evidence type="ECO:0000313" key="2">
    <source>
        <dbReference type="EMBL" id="RMM73967.1"/>
    </source>
</evidence>
<reference evidence="2 3" key="1">
    <citation type="submission" date="2018-08" db="EMBL/GenBank/DDBJ databases">
        <title>Recombination of ecologically and evolutionarily significant loci maintains genetic cohesion in the Pseudomonas syringae species complex.</title>
        <authorList>
            <person name="Dillon M."/>
            <person name="Thakur S."/>
            <person name="Almeida R.N.D."/>
            <person name="Weir B.S."/>
            <person name="Guttman D.S."/>
        </authorList>
    </citation>
    <scope>NUCLEOTIDE SEQUENCE [LARGE SCALE GENOMIC DNA]</scope>
    <source>
        <strain evidence="2 3">ICMP 4324</strain>
    </source>
</reference>
<accession>A0A3M3J4C4</accession>
<dbReference type="EMBL" id="RBON01000047">
    <property type="protein sequence ID" value="RMM73967.1"/>
    <property type="molecule type" value="Genomic_DNA"/>
</dbReference>
<name>A0A3M3J4C4_PSESG</name>
<feature type="transmembrane region" description="Helical" evidence="1">
    <location>
        <begin position="42"/>
        <end position="62"/>
    </location>
</feature>
<sequence>MNQPFFIERVAMSKSALSFLVLAIMAVIVDLLLPVQAHTLSIAANIAAGVFASLFVVALFLGRRIKFDPVLR</sequence>
<comment type="caution">
    <text evidence="2">The sequence shown here is derived from an EMBL/GenBank/DDBJ whole genome shotgun (WGS) entry which is preliminary data.</text>
</comment>